<organism evidence="1 2">
    <name type="scientific">Romanomermis culicivorax</name>
    <name type="common">Nematode worm</name>
    <dbReference type="NCBI Taxonomy" id="13658"/>
    <lineage>
        <taxon>Eukaryota</taxon>
        <taxon>Metazoa</taxon>
        <taxon>Ecdysozoa</taxon>
        <taxon>Nematoda</taxon>
        <taxon>Enoplea</taxon>
        <taxon>Dorylaimia</taxon>
        <taxon>Mermithida</taxon>
        <taxon>Mermithoidea</taxon>
        <taxon>Mermithidae</taxon>
        <taxon>Romanomermis</taxon>
    </lineage>
</organism>
<keyword evidence="1" id="KW-1185">Reference proteome</keyword>
<proteinExistence type="predicted"/>
<evidence type="ECO:0000313" key="1">
    <source>
        <dbReference type="Proteomes" id="UP000887565"/>
    </source>
</evidence>
<accession>A0A915LBR7</accession>
<sequence>MGFIGCFKSVSTSQASIPYAIRQCKFADARAHLPYLPEITTSTDMQQFQQQCRQWLLY</sequence>
<name>A0A915LBR7_ROMCU</name>
<evidence type="ECO:0000313" key="2">
    <source>
        <dbReference type="WBParaSite" id="nRc.2.0.1.t47793-RA"/>
    </source>
</evidence>
<dbReference type="AlphaFoldDB" id="A0A915LBR7"/>
<reference evidence="2" key="1">
    <citation type="submission" date="2022-11" db="UniProtKB">
        <authorList>
            <consortium name="WormBaseParasite"/>
        </authorList>
    </citation>
    <scope>IDENTIFICATION</scope>
</reference>
<protein>
    <submittedName>
        <fullName evidence="2">Uncharacterized protein</fullName>
    </submittedName>
</protein>
<dbReference type="Proteomes" id="UP000887565">
    <property type="component" value="Unplaced"/>
</dbReference>
<dbReference type="WBParaSite" id="nRc.2.0.1.t47793-RA">
    <property type="protein sequence ID" value="nRc.2.0.1.t47793-RA"/>
    <property type="gene ID" value="nRc.2.0.1.g47793"/>
</dbReference>